<keyword evidence="1" id="KW-1133">Transmembrane helix</keyword>
<keyword evidence="1" id="KW-0472">Membrane</keyword>
<dbReference type="RefSeq" id="WP_166505320.1">
    <property type="nucleotide sequence ID" value="NZ_LN650648.1"/>
</dbReference>
<feature type="transmembrane region" description="Helical" evidence="1">
    <location>
        <begin position="7"/>
        <end position="24"/>
    </location>
</feature>
<reference evidence="2 3" key="1">
    <citation type="submission" date="2014-09" db="EMBL/GenBank/DDBJ databases">
        <authorList>
            <person name="Hornung B.V."/>
        </authorList>
    </citation>
    <scope>NUCLEOTIDE SEQUENCE [LARGE SCALE GENOMIC DNA]</scope>
    <source>
        <strain evidence="2 3">FRIFI</strain>
    </source>
</reference>
<sequence length="227" mass="25889">MDKRKKIIISTIVGVLIISGFFIFNKKEEKEVTITPTKKEENVSNKTESIEFLEAVAGIKANNVEIIKNPVGIKGEFIVPKEAILNGVNYFLEKTKNNKINKLSINIEDGYIKARVNYEIMKNITTPIEVKVIPSLNKDKDLVLNIEEVKLLDLKIANFIVDMGLNSFIKDWFPKEKGILVDFNEGNVIVHKENFKDIKLEKIKLNSKGLNIDMIINLENIMLKESK</sequence>
<dbReference type="KEGG" id="rhom:FRIFI_1201"/>
<dbReference type="AlphaFoldDB" id="A0A2P2BQV5"/>
<dbReference type="EMBL" id="LN650648">
    <property type="protein sequence ID" value="CEI72738.1"/>
    <property type="molecule type" value="Genomic_DNA"/>
</dbReference>
<accession>A0A2P2BQV5</accession>
<dbReference type="Proteomes" id="UP000245695">
    <property type="component" value="Chromosome 1"/>
</dbReference>
<proteinExistence type="predicted"/>
<keyword evidence="1" id="KW-0812">Transmembrane</keyword>
<organism evidence="2 3">
    <name type="scientific">Romboutsia hominis</name>
    <dbReference type="NCBI Taxonomy" id="1507512"/>
    <lineage>
        <taxon>Bacteria</taxon>
        <taxon>Bacillati</taxon>
        <taxon>Bacillota</taxon>
        <taxon>Clostridia</taxon>
        <taxon>Peptostreptococcales</taxon>
        <taxon>Peptostreptococcaceae</taxon>
        <taxon>Romboutsia</taxon>
    </lineage>
</organism>
<protein>
    <submittedName>
        <fullName evidence="2">Uncharacterized protein</fullName>
    </submittedName>
</protein>
<name>A0A2P2BQV5_9FIRM</name>
<gene>
    <name evidence="2" type="ORF">FRIFI_1201</name>
</gene>
<evidence type="ECO:0000256" key="1">
    <source>
        <dbReference type="SAM" id="Phobius"/>
    </source>
</evidence>
<evidence type="ECO:0000313" key="3">
    <source>
        <dbReference type="Proteomes" id="UP000245695"/>
    </source>
</evidence>
<keyword evidence="3" id="KW-1185">Reference proteome</keyword>
<evidence type="ECO:0000313" key="2">
    <source>
        <dbReference type="EMBL" id="CEI72738.1"/>
    </source>
</evidence>